<sequence>MIVVESLIKFVPRKDKFKSSKPKGKSSDGEDKDGQVEFSDDNGGHSDDDKPEKASIRLGSIVRGIETKKGNKNEKKPMKCFLCCGLQKIQDYPKRSKLSAITKEVEAELVKDKVLDLGSMMLKYAKAKRDHKHKGFIYVNINIINQKKSVLIDTEASDLFISKKARGKLGLPVSESTKKIKIVNSKEVSTVAVAPRVELQIDQ</sequence>
<dbReference type="OrthoDB" id="10509313at2759"/>
<evidence type="ECO:0008006" key="4">
    <source>
        <dbReference type="Google" id="ProtNLM"/>
    </source>
</evidence>
<comment type="caution">
    <text evidence="2">The sequence shown here is derived from an EMBL/GenBank/DDBJ whole genome shotgun (WGS) entry which is preliminary data.</text>
</comment>
<dbReference type="InterPro" id="IPR021109">
    <property type="entry name" value="Peptidase_aspartic_dom_sf"/>
</dbReference>
<dbReference type="Gene3D" id="2.40.70.10">
    <property type="entry name" value="Acid Proteases"/>
    <property type="match status" value="1"/>
</dbReference>
<protein>
    <recommendedName>
        <fullName evidence="4">Aspartic peptidase DDI1-type domain-containing protein</fullName>
    </recommendedName>
</protein>
<dbReference type="CDD" id="cd00303">
    <property type="entry name" value="retropepsin_like"/>
    <property type="match status" value="1"/>
</dbReference>
<evidence type="ECO:0000313" key="2">
    <source>
        <dbReference type="EMBL" id="MBA0670146.1"/>
    </source>
</evidence>
<dbReference type="Proteomes" id="UP000593573">
    <property type="component" value="Unassembled WGS sequence"/>
</dbReference>
<keyword evidence="3" id="KW-1185">Reference proteome</keyword>
<name>A0A7J8W536_9ROSI</name>
<organism evidence="2 3">
    <name type="scientific">Gossypium klotzschianum</name>
    <dbReference type="NCBI Taxonomy" id="34286"/>
    <lineage>
        <taxon>Eukaryota</taxon>
        <taxon>Viridiplantae</taxon>
        <taxon>Streptophyta</taxon>
        <taxon>Embryophyta</taxon>
        <taxon>Tracheophyta</taxon>
        <taxon>Spermatophyta</taxon>
        <taxon>Magnoliopsida</taxon>
        <taxon>eudicotyledons</taxon>
        <taxon>Gunneridae</taxon>
        <taxon>Pentapetalae</taxon>
        <taxon>rosids</taxon>
        <taxon>malvids</taxon>
        <taxon>Malvales</taxon>
        <taxon>Malvaceae</taxon>
        <taxon>Malvoideae</taxon>
        <taxon>Gossypium</taxon>
    </lineage>
</organism>
<accession>A0A7J8W536</accession>
<dbReference type="Pfam" id="PF08284">
    <property type="entry name" value="RVP_2"/>
    <property type="match status" value="1"/>
</dbReference>
<dbReference type="EMBL" id="JABFAB010235455">
    <property type="protein sequence ID" value="MBA0670146.1"/>
    <property type="molecule type" value="Genomic_DNA"/>
</dbReference>
<dbReference type="AlphaFoldDB" id="A0A7J8W536"/>
<gene>
    <name evidence="2" type="ORF">Goklo_029392</name>
</gene>
<reference evidence="2 3" key="1">
    <citation type="journal article" date="2019" name="Genome Biol. Evol.">
        <title>Insights into the evolution of the New World diploid cottons (Gossypium, subgenus Houzingenia) based on genome sequencing.</title>
        <authorList>
            <person name="Grover C.E."/>
            <person name="Arick M.A. 2nd"/>
            <person name="Thrash A."/>
            <person name="Conover J.L."/>
            <person name="Sanders W.S."/>
            <person name="Peterson D.G."/>
            <person name="Frelichowski J.E."/>
            <person name="Scheffler J.A."/>
            <person name="Scheffler B.E."/>
            <person name="Wendel J.F."/>
        </authorList>
    </citation>
    <scope>NUCLEOTIDE SEQUENCE [LARGE SCALE GENOMIC DNA]</scope>
    <source>
        <strain evidence="2">57</strain>
        <tissue evidence="2">Leaf</tissue>
    </source>
</reference>
<feature type="compositionally biased region" description="Basic and acidic residues" evidence="1">
    <location>
        <begin position="25"/>
        <end position="35"/>
    </location>
</feature>
<evidence type="ECO:0000256" key="1">
    <source>
        <dbReference type="SAM" id="MobiDB-lite"/>
    </source>
</evidence>
<feature type="region of interest" description="Disordered" evidence="1">
    <location>
        <begin position="14"/>
        <end position="54"/>
    </location>
</feature>
<evidence type="ECO:0000313" key="3">
    <source>
        <dbReference type="Proteomes" id="UP000593573"/>
    </source>
</evidence>
<proteinExistence type="predicted"/>
<feature type="compositionally biased region" description="Basic and acidic residues" evidence="1">
    <location>
        <begin position="42"/>
        <end position="54"/>
    </location>
</feature>